<dbReference type="PANTHER" id="PTHR32027">
    <property type="entry name" value="CYTOSINE DEAMINASE"/>
    <property type="match status" value="1"/>
</dbReference>
<reference evidence="2 3" key="1">
    <citation type="submission" date="2014-02" db="EMBL/GenBank/DDBJ databases">
        <title>Draft genome sequence of Lysinibacillus manganicus DSM 26584T.</title>
        <authorList>
            <person name="Zhang F."/>
            <person name="Wang G."/>
            <person name="Zhang L."/>
        </authorList>
    </citation>
    <scope>NUCLEOTIDE SEQUENCE [LARGE SCALE GENOMIC DNA]</scope>
    <source>
        <strain evidence="2 3">DSM 26584</strain>
    </source>
</reference>
<proteinExistence type="predicted"/>
<accession>A0A0A3I8Q9</accession>
<dbReference type="CDD" id="cd01293">
    <property type="entry name" value="Bact_CD"/>
    <property type="match status" value="1"/>
</dbReference>
<evidence type="ECO:0000259" key="1">
    <source>
        <dbReference type="Pfam" id="PF01979"/>
    </source>
</evidence>
<feature type="domain" description="Amidohydrolase-related" evidence="1">
    <location>
        <begin position="60"/>
        <end position="328"/>
    </location>
</feature>
<dbReference type="eggNOG" id="COG0402">
    <property type="taxonomic scope" value="Bacteria"/>
</dbReference>
<protein>
    <submittedName>
        <fullName evidence="2">Deaminase</fullName>
    </submittedName>
</protein>
<evidence type="ECO:0000313" key="2">
    <source>
        <dbReference type="EMBL" id="KGR79158.1"/>
    </source>
</evidence>
<dbReference type="SUPFAM" id="SSF51556">
    <property type="entry name" value="Metallo-dependent hydrolases"/>
    <property type="match status" value="1"/>
</dbReference>
<gene>
    <name evidence="2" type="ORF">CD29_07330</name>
</gene>
<dbReference type="RefSeq" id="WP_036184682.1">
    <property type="nucleotide sequence ID" value="NZ_AVDA01000007.1"/>
</dbReference>
<dbReference type="AlphaFoldDB" id="A0A0A3I8Q9"/>
<sequence>MTLLIKNVRLESGYLYDQTFVTSTETKIVDVLIENGKFVKIAPTIEVGGAAVVDAKNQLLVPSFREMHTHIDKTYFGGGWKAPTPAIEGIFTRFKEEAILLPKQLDVAEERAHAMVRHYIKNGHTHIRTHVNVDPQIVTKHIEIAKRVLDSYQDQITYEIVAFPQHGLLRNGHEFLTVFEEALQMGATHIGGVDPALVDRDSGEVLKTTFHLAQKYDLAIDIHLHERNTLGEFEILQIVNEIERRSFKNEVTLSHAFAFADLPQQSLDNLIDQVAANNVGVTTTVPIGAGPITLPVKYMYDRGVKVSFGHDSLTDHWSPFGSGDTIQKLNQFIQRFGYIDEWHIGQSLKYATGGLTPLNEAGEQQWPKVGDTANALLVDAVSSAHLIARQCPISTVISKGKIIHEKEIELKGEFR</sequence>
<dbReference type="EMBL" id="JPVN01000007">
    <property type="protein sequence ID" value="KGR79158.1"/>
    <property type="molecule type" value="Genomic_DNA"/>
</dbReference>
<dbReference type="GO" id="GO:0016814">
    <property type="term" value="F:hydrolase activity, acting on carbon-nitrogen (but not peptide) bonds, in cyclic amidines"/>
    <property type="evidence" value="ECO:0007669"/>
    <property type="project" value="TreeGrafter"/>
</dbReference>
<name>A0A0A3I8Q9_9BACL</name>
<dbReference type="InterPro" id="IPR011059">
    <property type="entry name" value="Metal-dep_hydrolase_composite"/>
</dbReference>
<evidence type="ECO:0000313" key="3">
    <source>
        <dbReference type="Proteomes" id="UP000030416"/>
    </source>
</evidence>
<dbReference type="SUPFAM" id="SSF51338">
    <property type="entry name" value="Composite domain of metallo-dependent hydrolases"/>
    <property type="match status" value="1"/>
</dbReference>
<organism evidence="2 3">
    <name type="scientific">Ureibacillus manganicus DSM 26584</name>
    <dbReference type="NCBI Taxonomy" id="1384049"/>
    <lineage>
        <taxon>Bacteria</taxon>
        <taxon>Bacillati</taxon>
        <taxon>Bacillota</taxon>
        <taxon>Bacilli</taxon>
        <taxon>Bacillales</taxon>
        <taxon>Caryophanaceae</taxon>
        <taxon>Ureibacillus</taxon>
    </lineage>
</organism>
<dbReference type="Gene3D" id="2.30.40.10">
    <property type="entry name" value="Urease, subunit C, domain 1"/>
    <property type="match status" value="1"/>
</dbReference>
<dbReference type="Proteomes" id="UP000030416">
    <property type="component" value="Unassembled WGS sequence"/>
</dbReference>
<dbReference type="STRING" id="1384049.CD29_07330"/>
<dbReference type="OrthoDB" id="9815027at2"/>
<dbReference type="PANTHER" id="PTHR32027:SF9">
    <property type="entry name" value="BLL3847 PROTEIN"/>
    <property type="match status" value="1"/>
</dbReference>
<dbReference type="InterPro" id="IPR052349">
    <property type="entry name" value="Metallo-hydrolase_Enzymes"/>
</dbReference>
<dbReference type="Gene3D" id="3.20.20.140">
    <property type="entry name" value="Metal-dependent hydrolases"/>
    <property type="match status" value="1"/>
</dbReference>
<dbReference type="NCBIfam" id="NF005312">
    <property type="entry name" value="PRK06846.1"/>
    <property type="match status" value="1"/>
</dbReference>
<dbReference type="InterPro" id="IPR006680">
    <property type="entry name" value="Amidohydro-rel"/>
</dbReference>
<keyword evidence="3" id="KW-1185">Reference proteome</keyword>
<comment type="caution">
    <text evidence="2">The sequence shown here is derived from an EMBL/GenBank/DDBJ whole genome shotgun (WGS) entry which is preliminary data.</text>
</comment>
<dbReference type="InterPro" id="IPR032466">
    <property type="entry name" value="Metal_Hydrolase"/>
</dbReference>
<dbReference type="Pfam" id="PF01979">
    <property type="entry name" value="Amidohydro_1"/>
    <property type="match status" value="1"/>
</dbReference>